<evidence type="ECO:0000256" key="10">
    <source>
        <dbReference type="ARBA" id="ARBA00038043"/>
    </source>
</evidence>
<evidence type="ECO:0000313" key="15">
    <source>
        <dbReference type="Proteomes" id="UP000467840"/>
    </source>
</evidence>
<comment type="caution">
    <text evidence="14">The sequence shown here is derived from an EMBL/GenBank/DDBJ whole genome shotgun (WGS) entry which is preliminary data.</text>
</comment>
<evidence type="ECO:0000313" key="14">
    <source>
        <dbReference type="EMBL" id="KAF2289410.1"/>
    </source>
</evidence>
<evidence type="ECO:0000256" key="3">
    <source>
        <dbReference type="ARBA" id="ARBA00022512"/>
    </source>
</evidence>
<feature type="compositionally biased region" description="Polar residues" evidence="11">
    <location>
        <begin position="1"/>
        <end position="13"/>
    </location>
</feature>
<feature type="region of interest" description="Disordered" evidence="11">
    <location>
        <begin position="1"/>
        <end position="36"/>
    </location>
</feature>
<name>A0A6A6KKD3_HEVBR</name>
<dbReference type="PRINTS" id="PR00019">
    <property type="entry name" value="LEURICHRPT"/>
</dbReference>
<dbReference type="GO" id="GO:0016020">
    <property type="term" value="C:membrane"/>
    <property type="evidence" value="ECO:0007669"/>
    <property type="project" value="UniProtKB-SubCell"/>
</dbReference>
<dbReference type="FunFam" id="3.80.10.10:FF:000095">
    <property type="entry name" value="LRR receptor-like serine/threonine-protein kinase GSO1"/>
    <property type="match status" value="1"/>
</dbReference>
<dbReference type="InterPro" id="IPR053038">
    <property type="entry name" value="RLP_Defense"/>
</dbReference>
<dbReference type="PANTHER" id="PTHR48064:SF6">
    <property type="entry name" value="RECEPTOR-LIKE PROTEIN KINASE 2"/>
    <property type="match status" value="1"/>
</dbReference>
<dbReference type="GO" id="GO:0099402">
    <property type="term" value="P:plant organ development"/>
    <property type="evidence" value="ECO:0007669"/>
    <property type="project" value="UniProtKB-ARBA"/>
</dbReference>
<organism evidence="14 15">
    <name type="scientific">Hevea brasiliensis</name>
    <name type="common">Para rubber tree</name>
    <name type="synonym">Siphonia brasiliensis</name>
    <dbReference type="NCBI Taxonomy" id="3981"/>
    <lineage>
        <taxon>Eukaryota</taxon>
        <taxon>Viridiplantae</taxon>
        <taxon>Streptophyta</taxon>
        <taxon>Embryophyta</taxon>
        <taxon>Tracheophyta</taxon>
        <taxon>Spermatophyta</taxon>
        <taxon>Magnoliopsida</taxon>
        <taxon>eudicotyledons</taxon>
        <taxon>Gunneridae</taxon>
        <taxon>Pentapetalae</taxon>
        <taxon>rosids</taxon>
        <taxon>fabids</taxon>
        <taxon>Malpighiales</taxon>
        <taxon>Euphorbiaceae</taxon>
        <taxon>Crotonoideae</taxon>
        <taxon>Micrandreae</taxon>
        <taxon>Hevea</taxon>
    </lineage>
</organism>
<dbReference type="PANTHER" id="PTHR48064">
    <property type="entry name" value="OS01G0750400 PROTEIN"/>
    <property type="match status" value="1"/>
</dbReference>
<keyword evidence="7" id="KW-0677">Repeat</keyword>
<dbReference type="InterPro" id="IPR032675">
    <property type="entry name" value="LRR_dom_sf"/>
</dbReference>
<proteinExistence type="inferred from homology"/>
<keyword evidence="8 12" id="KW-1133">Transmembrane helix</keyword>
<evidence type="ECO:0000256" key="9">
    <source>
        <dbReference type="ARBA" id="ARBA00023136"/>
    </source>
</evidence>
<keyword evidence="5 12" id="KW-0812">Transmembrane</keyword>
<dbReference type="InterPro" id="IPR055414">
    <property type="entry name" value="LRR_R13L4/SHOC2-like"/>
</dbReference>
<dbReference type="SUPFAM" id="SSF52047">
    <property type="entry name" value="RNI-like"/>
    <property type="match status" value="1"/>
</dbReference>
<evidence type="ECO:0000256" key="11">
    <source>
        <dbReference type="SAM" id="MobiDB-lite"/>
    </source>
</evidence>
<dbReference type="Pfam" id="PF13855">
    <property type="entry name" value="LRR_8"/>
    <property type="match status" value="1"/>
</dbReference>
<sequence length="812" mass="89251">MACNSSNCQSNCYKNDDERRRLPPPTDRNSGNTTSNGQQNLCIKCKAKPPISSASAAGGGDDARFCAECFRNFFMGRPRISLSADIQYVDARWEIPVVLPLRDCTAQELKLLCCIDGALVSFVLLKLILPSTCFFDKYKIKGFGVEEENPSRECTIVRTAGKLTPFHFNRIPEINDCDVPLATRRRQKRYNIKPMESMSSESFCPICNSHLNNSDLLSLSSPESSQSFKVWCRLLFKLLFSDTPQGPLINLTFLFVLTPTFGCPVGFLSKSQLVTSQFNDKATVSVINEEIEVPGWGDNGTNFCNWRGITCNLNHLLVERLALPRLDLRGNVTLISELKALKQLDLSGNNFHGPIPSGFGNLSQLEFLDLSSKKFEGLIPRELGSLRSLKSLNLSNNLLVGEIPDELQGLERLEEFQISSNNFNGSIPSWVGNLTSLRVFTAYENELGGEIPDNLGSVSELKLLNLHSNQLKGPIPSNIFVMGKLEVLVLTQNRLSGGLPELVGNCQGLSNIRIGNNDLEGVIPKAIGNELILSGNNLFGDIPKPILGCKSLNKLDLSNNRLNGTIPNEICNMSRLQYLLLSQNSIKGEIPHEIGNCLKLLELQMGSNYLTGSIPPEIGRIRNLQIALNLSYNHLHGSLPPELGKLDKLVSLDVSSNQLSGTIPQSFKGMLSLIEVNFSNNLLSGPIPTFAPFQKSPNSSFLENKGLCGEPLSFSCGNAYASGHANYHHKVSYRIILAVIGSGLAVFVSVTVVVLLFMMRERQEKDAKTAGVADDVANDRPTILAGHVFVENLRQAIDLDAVLKQLSRIRIS</sequence>
<keyword evidence="3" id="KW-0964">Secreted</keyword>
<keyword evidence="15" id="KW-1185">Reference proteome</keyword>
<dbReference type="SUPFAM" id="SSF52058">
    <property type="entry name" value="L domain-like"/>
    <property type="match status" value="1"/>
</dbReference>
<feature type="transmembrane region" description="Helical" evidence="12">
    <location>
        <begin position="735"/>
        <end position="758"/>
    </location>
</feature>
<dbReference type="EMBL" id="JAAGAX010000016">
    <property type="protein sequence ID" value="KAF2289410.1"/>
    <property type="molecule type" value="Genomic_DNA"/>
</dbReference>
<dbReference type="Pfam" id="PF23598">
    <property type="entry name" value="LRR_14"/>
    <property type="match status" value="1"/>
</dbReference>
<dbReference type="GO" id="GO:0009653">
    <property type="term" value="P:anatomical structure morphogenesis"/>
    <property type="evidence" value="ECO:0007669"/>
    <property type="project" value="UniProtKB-ARBA"/>
</dbReference>
<evidence type="ECO:0000256" key="5">
    <source>
        <dbReference type="ARBA" id="ARBA00022692"/>
    </source>
</evidence>
<dbReference type="Proteomes" id="UP000467840">
    <property type="component" value="Chromosome 8"/>
</dbReference>
<evidence type="ECO:0000256" key="8">
    <source>
        <dbReference type="ARBA" id="ARBA00022989"/>
    </source>
</evidence>
<dbReference type="Gene3D" id="3.80.10.10">
    <property type="entry name" value="Ribonuclease Inhibitor"/>
    <property type="match status" value="4"/>
</dbReference>
<feature type="compositionally biased region" description="Polar residues" evidence="11">
    <location>
        <begin position="27"/>
        <end position="36"/>
    </location>
</feature>
<keyword evidence="3" id="KW-0134">Cell wall</keyword>
<keyword evidence="4" id="KW-0433">Leucine-rich repeat</keyword>
<accession>A0A6A6KKD3</accession>
<comment type="subcellular location">
    <subcellularLocation>
        <location evidence="1">Membrane</location>
        <topology evidence="1">Single-pass membrane protein</topology>
    </subcellularLocation>
    <subcellularLocation>
        <location evidence="2">Secreted</location>
        <location evidence="2">Cell wall</location>
    </subcellularLocation>
</comment>
<dbReference type="SMART" id="SM00369">
    <property type="entry name" value="LRR_TYP"/>
    <property type="match status" value="5"/>
</dbReference>
<protein>
    <recommendedName>
        <fullName evidence="13">Disease resistance R13L4/SHOC-2-like LRR domain-containing protein</fullName>
    </recommendedName>
</protein>
<dbReference type="AlphaFoldDB" id="A0A6A6KKD3"/>
<dbReference type="Pfam" id="PF00560">
    <property type="entry name" value="LRR_1"/>
    <property type="match status" value="3"/>
</dbReference>
<dbReference type="FunFam" id="3.80.10.10:FF:000719">
    <property type="entry name" value="MDIS1-interacting receptor like kinase 2 isoform A"/>
    <property type="match status" value="1"/>
</dbReference>
<dbReference type="FunFam" id="3.80.10.10:FF:000400">
    <property type="entry name" value="Nuclear pore complex protein NUP107"/>
    <property type="match status" value="1"/>
</dbReference>
<evidence type="ECO:0000256" key="1">
    <source>
        <dbReference type="ARBA" id="ARBA00004167"/>
    </source>
</evidence>
<evidence type="ECO:0000256" key="7">
    <source>
        <dbReference type="ARBA" id="ARBA00022737"/>
    </source>
</evidence>
<feature type="domain" description="Disease resistance R13L4/SHOC-2-like LRR" evidence="13">
    <location>
        <begin position="333"/>
        <end position="466"/>
    </location>
</feature>
<keyword evidence="6" id="KW-0732">Signal</keyword>
<evidence type="ECO:0000256" key="6">
    <source>
        <dbReference type="ARBA" id="ARBA00022729"/>
    </source>
</evidence>
<dbReference type="InterPro" id="IPR001611">
    <property type="entry name" value="Leu-rich_rpt"/>
</dbReference>
<evidence type="ECO:0000256" key="4">
    <source>
        <dbReference type="ARBA" id="ARBA00022614"/>
    </source>
</evidence>
<gene>
    <name evidence="14" type="ORF">GH714_035998</name>
</gene>
<dbReference type="InterPro" id="IPR003591">
    <property type="entry name" value="Leu-rich_rpt_typical-subtyp"/>
</dbReference>
<evidence type="ECO:0000259" key="13">
    <source>
        <dbReference type="Pfam" id="PF23598"/>
    </source>
</evidence>
<evidence type="ECO:0000256" key="2">
    <source>
        <dbReference type="ARBA" id="ARBA00004191"/>
    </source>
</evidence>
<keyword evidence="9 12" id="KW-0472">Membrane</keyword>
<evidence type="ECO:0000256" key="12">
    <source>
        <dbReference type="SAM" id="Phobius"/>
    </source>
</evidence>
<comment type="similarity">
    <text evidence="10">Belongs to the polygalacturonase-inhibiting protein family.</text>
</comment>
<reference evidence="14 15" key="1">
    <citation type="journal article" date="2020" name="Mol. Plant">
        <title>The Chromosome-Based Rubber Tree Genome Provides New Insights into Spurge Genome Evolution and Rubber Biosynthesis.</title>
        <authorList>
            <person name="Liu J."/>
            <person name="Shi C."/>
            <person name="Shi C.C."/>
            <person name="Li W."/>
            <person name="Zhang Q.J."/>
            <person name="Zhang Y."/>
            <person name="Li K."/>
            <person name="Lu H.F."/>
            <person name="Shi C."/>
            <person name="Zhu S.T."/>
            <person name="Xiao Z.Y."/>
            <person name="Nan H."/>
            <person name="Yue Y."/>
            <person name="Zhu X.G."/>
            <person name="Wu Y."/>
            <person name="Hong X.N."/>
            <person name="Fan G.Y."/>
            <person name="Tong Y."/>
            <person name="Zhang D."/>
            <person name="Mao C.L."/>
            <person name="Liu Y.L."/>
            <person name="Hao S.J."/>
            <person name="Liu W.Q."/>
            <person name="Lv M.Q."/>
            <person name="Zhang H.B."/>
            <person name="Liu Y."/>
            <person name="Hu-Tang G.R."/>
            <person name="Wang J.P."/>
            <person name="Wang J.H."/>
            <person name="Sun Y.H."/>
            <person name="Ni S.B."/>
            <person name="Chen W.B."/>
            <person name="Zhang X.C."/>
            <person name="Jiao Y.N."/>
            <person name="Eichler E.E."/>
            <person name="Li G.H."/>
            <person name="Liu X."/>
            <person name="Gao L.Z."/>
        </authorList>
    </citation>
    <scope>NUCLEOTIDE SEQUENCE [LARGE SCALE GENOMIC DNA]</scope>
    <source>
        <strain evidence="15">cv. GT1</strain>
        <tissue evidence="14">Leaf</tissue>
    </source>
</reference>